<evidence type="ECO:0000259" key="17">
    <source>
        <dbReference type="Pfam" id="PF00626"/>
    </source>
</evidence>
<comment type="subcellular location">
    <subcellularLocation>
        <location evidence="16">Cytoplasm</location>
    </subcellularLocation>
    <subcellularLocation>
        <location evidence="1 16">Cytoplasmic vesicle</location>
        <location evidence="1 16">COPII-coated vesicle membrane</location>
        <topology evidence="1 16">Peripheral membrane protein</topology>
        <orientation evidence="1 16">Cytoplasmic side</orientation>
    </subcellularLocation>
    <subcellularLocation>
        <location evidence="2 16">Endoplasmic reticulum membrane</location>
        <topology evidence="2 16">Peripheral membrane protein</topology>
        <orientation evidence="2 16">Cytoplasmic side</orientation>
    </subcellularLocation>
    <subcellularLocation>
        <location evidence="16">Golgi apparatus membrane</location>
        <topology evidence="16">Peripheral membrane protein</topology>
        <orientation evidence="16">Cytoplasmic side</orientation>
    </subcellularLocation>
</comment>
<evidence type="ECO:0000256" key="12">
    <source>
        <dbReference type="ARBA" id="ARBA00023034"/>
    </source>
</evidence>
<dbReference type="OrthoDB" id="10256289at2759"/>
<dbReference type="Gene3D" id="2.30.30.380">
    <property type="entry name" value="Zn-finger domain of Sec23/24"/>
    <property type="match status" value="1"/>
</dbReference>
<dbReference type="GO" id="GO:0005789">
    <property type="term" value="C:endoplasmic reticulum membrane"/>
    <property type="evidence" value="ECO:0007669"/>
    <property type="project" value="UniProtKB-SubCell"/>
</dbReference>
<dbReference type="Gene3D" id="3.40.20.10">
    <property type="entry name" value="Severin"/>
    <property type="match status" value="1"/>
</dbReference>
<evidence type="ECO:0000256" key="5">
    <source>
        <dbReference type="ARBA" id="ARBA00022448"/>
    </source>
</evidence>
<keyword evidence="14 16" id="KW-0968">Cytoplasmic vesicle</keyword>
<dbReference type="GO" id="GO:0000139">
    <property type="term" value="C:Golgi membrane"/>
    <property type="evidence" value="ECO:0007669"/>
    <property type="project" value="UniProtKB-SubCell"/>
</dbReference>
<keyword evidence="9 16" id="KW-0862">Zinc</keyword>
<evidence type="ECO:0000256" key="6">
    <source>
        <dbReference type="ARBA" id="ARBA00022490"/>
    </source>
</evidence>
<evidence type="ECO:0000259" key="19">
    <source>
        <dbReference type="Pfam" id="PF04811"/>
    </source>
</evidence>
<dbReference type="SUPFAM" id="SSF82754">
    <property type="entry name" value="C-terminal, gelsolin-like domain of Sec23/24"/>
    <property type="match status" value="1"/>
</dbReference>
<dbReference type="InterPro" id="IPR036175">
    <property type="entry name" value="Sec23/24_helical_dom_sf"/>
</dbReference>
<dbReference type="CDD" id="cd01478">
    <property type="entry name" value="Sec23-like"/>
    <property type="match status" value="1"/>
</dbReference>
<dbReference type="Gene3D" id="3.40.50.410">
    <property type="entry name" value="von Willebrand factor, type A domain"/>
    <property type="match status" value="1"/>
</dbReference>
<evidence type="ECO:0000313" key="23">
    <source>
        <dbReference type="Proteomes" id="UP000187283"/>
    </source>
</evidence>
<keyword evidence="13 16" id="KW-0472">Membrane</keyword>
<dbReference type="InterPro" id="IPR037550">
    <property type="entry name" value="Sec23_C"/>
</dbReference>
<keyword evidence="10 16" id="KW-0931">ER-Golgi transport</keyword>
<dbReference type="SUPFAM" id="SSF81811">
    <property type="entry name" value="Helical domain of Sec23/24"/>
    <property type="match status" value="1"/>
</dbReference>
<dbReference type="STRING" id="133412.A0A1R1YI39"/>
<feature type="domain" description="Sec23/Sec24 helical" evidence="20">
    <location>
        <begin position="511"/>
        <end position="609"/>
    </location>
</feature>
<dbReference type="InterPro" id="IPR006896">
    <property type="entry name" value="Sec23/24_trunk_dom"/>
</dbReference>
<keyword evidence="5 16" id="KW-0813">Transport</keyword>
<dbReference type="FunFam" id="2.60.40.1670:FF:000006">
    <property type="entry name" value="Protein transport protein SEC23"/>
    <property type="match status" value="1"/>
</dbReference>
<gene>
    <name evidence="22" type="ORF">AYI70_g73</name>
</gene>
<dbReference type="PANTHER" id="PTHR11141:SF0">
    <property type="entry name" value="PROTEIN TRANSPORT PROTEIN SEC23"/>
    <property type="match status" value="1"/>
</dbReference>
<proteinExistence type="inferred from homology"/>
<dbReference type="Proteomes" id="UP000187283">
    <property type="component" value="Unassembled WGS sequence"/>
</dbReference>
<dbReference type="InterPro" id="IPR007123">
    <property type="entry name" value="Gelsolin-like_dom"/>
</dbReference>
<name>A0A1R1YI39_9FUNG</name>
<dbReference type="SUPFAM" id="SSF82919">
    <property type="entry name" value="Zn-finger domain of Sec23/24"/>
    <property type="match status" value="1"/>
</dbReference>
<dbReference type="InterPro" id="IPR006900">
    <property type="entry name" value="Sec23/24_helical_dom"/>
</dbReference>
<dbReference type="FunFam" id="3.40.20.10:FF:000006">
    <property type="entry name" value="Protein transport protein SEC23"/>
    <property type="match status" value="1"/>
</dbReference>
<dbReference type="FunFam" id="2.30.30.380:FF:000001">
    <property type="entry name" value="Protein transport protein SEC23"/>
    <property type="match status" value="1"/>
</dbReference>
<dbReference type="Pfam" id="PF04815">
    <property type="entry name" value="Sec23_helical"/>
    <property type="match status" value="1"/>
</dbReference>
<keyword evidence="8 16" id="KW-0256">Endoplasmic reticulum</keyword>
<dbReference type="GO" id="GO:0008270">
    <property type="term" value="F:zinc ion binding"/>
    <property type="evidence" value="ECO:0007669"/>
    <property type="project" value="InterPro"/>
</dbReference>
<dbReference type="Pfam" id="PF08033">
    <property type="entry name" value="Sec23_BS"/>
    <property type="match status" value="1"/>
</dbReference>
<dbReference type="AlphaFoldDB" id="A0A1R1YI39"/>
<dbReference type="InterPro" id="IPR036465">
    <property type="entry name" value="vWFA_dom_sf"/>
</dbReference>
<comment type="caution">
    <text evidence="22">The sequence shown here is derived from an EMBL/GenBank/DDBJ whole genome shotgun (WGS) entry which is preliminary data.</text>
</comment>
<evidence type="ECO:0000256" key="2">
    <source>
        <dbReference type="ARBA" id="ARBA00004397"/>
    </source>
</evidence>
<dbReference type="InterPro" id="IPR006895">
    <property type="entry name" value="Znf_Sec23_Sec24"/>
</dbReference>
<evidence type="ECO:0000256" key="8">
    <source>
        <dbReference type="ARBA" id="ARBA00022824"/>
    </source>
</evidence>
<evidence type="ECO:0000256" key="7">
    <source>
        <dbReference type="ARBA" id="ARBA00022723"/>
    </source>
</evidence>
<evidence type="ECO:0000259" key="20">
    <source>
        <dbReference type="Pfam" id="PF04815"/>
    </source>
</evidence>
<evidence type="ECO:0000256" key="15">
    <source>
        <dbReference type="ARBA" id="ARBA00025471"/>
    </source>
</evidence>
<keyword evidence="11 16" id="KW-0653">Protein transport</keyword>
<dbReference type="GO" id="GO:0070971">
    <property type="term" value="C:endoplasmic reticulum exit site"/>
    <property type="evidence" value="ECO:0007669"/>
    <property type="project" value="TreeGrafter"/>
</dbReference>
<dbReference type="InterPro" id="IPR029006">
    <property type="entry name" value="ADF-H/Gelsolin-like_dom_sf"/>
</dbReference>
<dbReference type="GO" id="GO:0006886">
    <property type="term" value="P:intracellular protein transport"/>
    <property type="evidence" value="ECO:0007669"/>
    <property type="project" value="InterPro"/>
</dbReference>
<comment type="function">
    <text evidence="15 16">Component of the coat protein complex II (COPII) which promotes the formation of transport vesicles from the endoplasmic reticulum (ER). The coat has two main functions, the physical deformation of the endoplasmic reticulum membrane into vesicles and the selection of cargo molecules.</text>
</comment>
<evidence type="ECO:0000259" key="18">
    <source>
        <dbReference type="Pfam" id="PF04810"/>
    </source>
</evidence>
<dbReference type="Gene3D" id="2.60.40.1670">
    <property type="entry name" value="beta-sandwich domain of Sec23/24"/>
    <property type="match status" value="1"/>
</dbReference>
<keyword evidence="6 16" id="KW-0963">Cytoplasm</keyword>
<dbReference type="Pfam" id="PF04810">
    <property type="entry name" value="zf-Sec23_Sec24"/>
    <property type="match status" value="1"/>
</dbReference>
<feature type="domain" description="Sec23/Sec24 trunk" evidence="19">
    <location>
        <begin position="120"/>
        <end position="384"/>
    </location>
</feature>
<evidence type="ECO:0000256" key="14">
    <source>
        <dbReference type="ARBA" id="ARBA00023329"/>
    </source>
</evidence>
<dbReference type="CDD" id="cd11287">
    <property type="entry name" value="Sec23_C"/>
    <property type="match status" value="1"/>
</dbReference>
<dbReference type="InterPro" id="IPR036174">
    <property type="entry name" value="Znf_Sec23_Sec24_sf"/>
</dbReference>
<keyword evidence="12 16" id="KW-0333">Golgi apparatus</keyword>
<dbReference type="Gene3D" id="1.20.120.730">
    <property type="entry name" value="Sec23/Sec24 helical domain"/>
    <property type="match status" value="1"/>
</dbReference>
<dbReference type="FunFam" id="1.20.120.730:FF:000005">
    <property type="entry name" value="Protein transport protein SEC23"/>
    <property type="match status" value="1"/>
</dbReference>
<keyword evidence="7 16" id="KW-0479">Metal-binding</keyword>
<dbReference type="InterPro" id="IPR012990">
    <property type="entry name" value="Beta-sandwich_Sec23_24"/>
</dbReference>
<dbReference type="InterPro" id="IPR036180">
    <property type="entry name" value="Gelsolin-like_dom_sf"/>
</dbReference>
<dbReference type="GO" id="GO:0030127">
    <property type="term" value="C:COPII vesicle coat"/>
    <property type="evidence" value="ECO:0007669"/>
    <property type="project" value="InterPro"/>
</dbReference>
<sequence>MNFEEIEDQDGVRCAWNVLPNTRMDATRCVVPVSTLYTPLKERPMYPPVMYEPVVCKAPCKAVLNPYCQIDVRGKIWICPFCLQRNSFPAHYKEISTMNLPPELLPESTTIEYTLSRSVPVPPVFIFVVDTCLIEEDLKALKDTLILGLSLLPPNALIGLVTYGTMTLVHELGYHECPKSYVFRGTKEYNLKQIQEMLGVGSSIKGGVGVQPGNPQKGYGAERFLLPIEQCEFTITSILEQLQRDPWPVANDKRPLRCTGVAISVAVSLMESSYPNSGGRIMLFCGGAATQGPGMIVGPELKEPIRSHHDIEKETDRHYRKATKFYEGLAKRAAMCGHGIDIFAGCLDQVGLAEMKKMANNTGGVIVLADSFNTAIFKQSFMKLFDKDENEFLKTGFNATFEVQTTKDLKVCGLIGPAISLEKKGAIVSDTEIGVGNTTSWRMCLLTPRTTAAVYFEVVNQQSQALQPGSRGLIQFVTNYQHPSGNYRMRVTTIARNYSEGSSPDIPAGFDQEAAAVLISRIAAFKSEFDESSDVLRWLDRMLIRLCQRFGDYRRDDPASFRLAQNFSIYPQFMYHMRRSQFLQVFNSSPDESAYYRHVLEREDTNNSLIMIQPTLTSYGFDSDPTPVLLDSISIKSDVILLLDTFFHILIWHGETIAEWRKANYQDQPEYESFKNLLEMPQVDAQDLLFDRFPVPRYVNCDQNGSQARFLISKLNPSTTHTNNNQYGGGEAIMTDDVNMQVFMDHLKKLAVSGSN</sequence>
<comment type="similarity">
    <text evidence="3 16">Belongs to the SEC23/SEC24 family. SEC23 subfamily.</text>
</comment>
<dbReference type="Pfam" id="PF00626">
    <property type="entry name" value="Gelsolin"/>
    <property type="match status" value="1"/>
</dbReference>
<evidence type="ECO:0000256" key="1">
    <source>
        <dbReference type="ARBA" id="ARBA00004299"/>
    </source>
</evidence>
<dbReference type="GO" id="GO:0090110">
    <property type="term" value="P:COPII-coated vesicle cargo loading"/>
    <property type="evidence" value="ECO:0007669"/>
    <property type="project" value="TreeGrafter"/>
</dbReference>
<keyword evidence="23" id="KW-1185">Reference proteome</keyword>
<feature type="domain" description="Sec23/Sec24 beta-sandwich" evidence="21">
    <location>
        <begin position="396"/>
        <end position="498"/>
    </location>
</feature>
<evidence type="ECO:0000256" key="11">
    <source>
        <dbReference type="ARBA" id="ARBA00022927"/>
    </source>
</evidence>
<comment type="subunit">
    <text evidence="4">The COPII coat is composed of at least 5 proteins: the SEC23/24 complex, the SEC13/31 complex, and the protein SAR1.</text>
</comment>
<accession>A0A1R1YI39</accession>
<evidence type="ECO:0000256" key="16">
    <source>
        <dbReference type="RuleBase" id="RU365030"/>
    </source>
</evidence>
<dbReference type="SUPFAM" id="SSF81995">
    <property type="entry name" value="beta-sandwich domain of Sec23/24"/>
    <property type="match status" value="1"/>
</dbReference>
<dbReference type="FunFam" id="3.40.50.410:FF:000008">
    <property type="entry name" value="Protein transport protein SEC23"/>
    <property type="match status" value="1"/>
</dbReference>
<evidence type="ECO:0000256" key="9">
    <source>
        <dbReference type="ARBA" id="ARBA00022833"/>
    </source>
</evidence>
<dbReference type="EMBL" id="LSSN01000008">
    <property type="protein sequence ID" value="OMJ26544.1"/>
    <property type="molecule type" value="Genomic_DNA"/>
</dbReference>
<evidence type="ECO:0000313" key="22">
    <source>
        <dbReference type="EMBL" id="OMJ26544.1"/>
    </source>
</evidence>
<dbReference type="SUPFAM" id="SSF53300">
    <property type="entry name" value="vWA-like"/>
    <property type="match status" value="1"/>
</dbReference>
<feature type="domain" description="Zinc finger Sec23/Sec24-type" evidence="18">
    <location>
        <begin position="53"/>
        <end position="92"/>
    </location>
</feature>
<dbReference type="Pfam" id="PF04811">
    <property type="entry name" value="Sec23_trunk"/>
    <property type="match status" value="1"/>
</dbReference>
<evidence type="ECO:0000256" key="4">
    <source>
        <dbReference type="ARBA" id="ARBA00011845"/>
    </source>
</evidence>
<evidence type="ECO:0000259" key="21">
    <source>
        <dbReference type="Pfam" id="PF08033"/>
    </source>
</evidence>
<dbReference type="PANTHER" id="PTHR11141">
    <property type="entry name" value="PROTEIN TRANSPORT PROTEIN SEC23"/>
    <property type="match status" value="1"/>
</dbReference>
<dbReference type="InterPro" id="IPR037364">
    <property type="entry name" value="Sec23"/>
</dbReference>
<evidence type="ECO:0000256" key="10">
    <source>
        <dbReference type="ARBA" id="ARBA00022892"/>
    </source>
</evidence>
<evidence type="ECO:0000256" key="3">
    <source>
        <dbReference type="ARBA" id="ARBA00009210"/>
    </source>
</evidence>
<protein>
    <recommendedName>
        <fullName evidence="16">Protein transport protein SEC23</fullName>
    </recommendedName>
</protein>
<organism evidence="22 23">
    <name type="scientific">Smittium culicis</name>
    <dbReference type="NCBI Taxonomy" id="133412"/>
    <lineage>
        <taxon>Eukaryota</taxon>
        <taxon>Fungi</taxon>
        <taxon>Fungi incertae sedis</taxon>
        <taxon>Zoopagomycota</taxon>
        <taxon>Kickxellomycotina</taxon>
        <taxon>Harpellomycetes</taxon>
        <taxon>Harpellales</taxon>
        <taxon>Legeriomycetaceae</taxon>
        <taxon>Smittium</taxon>
    </lineage>
</organism>
<evidence type="ECO:0000256" key="13">
    <source>
        <dbReference type="ARBA" id="ARBA00023136"/>
    </source>
</evidence>
<dbReference type="GO" id="GO:0005096">
    <property type="term" value="F:GTPase activator activity"/>
    <property type="evidence" value="ECO:0007669"/>
    <property type="project" value="TreeGrafter"/>
</dbReference>
<feature type="domain" description="Gelsolin-like" evidence="17">
    <location>
        <begin position="624"/>
        <end position="711"/>
    </location>
</feature>
<reference evidence="22 23" key="1">
    <citation type="submission" date="2017-01" db="EMBL/GenBank/DDBJ databases">
        <authorList>
            <person name="Mah S.A."/>
            <person name="Swanson W.J."/>
            <person name="Moy G.W."/>
            <person name="Vacquier V.D."/>
        </authorList>
    </citation>
    <scope>NUCLEOTIDE SEQUENCE [LARGE SCALE GENOMIC DNA]</scope>
    <source>
        <strain evidence="22 23">GSMNP</strain>
    </source>
</reference>